<dbReference type="Proteomes" id="UP000025227">
    <property type="component" value="Unplaced"/>
</dbReference>
<feature type="signal peptide" evidence="3">
    <location>
        <begin position="1"/>
        <end position="22"/>
    </location>
</feature>
<evidence type="ECO:0000256" key="3">
    <source>
        <dbReference type="SAM" id="SignalP"/>
    </source>
</evidence>
<keyword evidence="2" id="KW-0812">Transmembrane</keyword>
<feature type="region of interest" description="Disordered" evidence="1">
    <location>
        <begin position="199"/>
        <end position="228"/>
    </location>
</feature>
<sequence>MAPVIEWFILLKLLLLSEVVLGRTKKPTSCAITKEPETNSTHVACIAFPFPSSSKDCVIPVMQGVAPRTALGTCIDAGWWFQCPCEKGYQSCIDDGKIFVYSEVQKRTVPCVEEIIESLQKTSVDWATSTSGNAFPLTLPRATSKAATEGNHTTITEASHNKTATGTAFSTQSATLSVNHETTETTTPEEIGPKIRTMASQKPDETTTTYGHEESTDYTSEEHRHEDNTTHSYNTLGHVGMFYHTLRPKDIPAVIETRKRAAFRLLVLTSTMVILLIFQLVFIRILRIGYRKEYEYYLQSLSSESKNSKAPKTSKDKEALESGTPNKDTARTSQYDSKATPPAPFRWKTPPKSVGYDDNVVTDPYEDREKAGGKTQSKNKTVRM</sequence>
<feature type="chain" id="PRO_5029724925" evidence="3">
    <location>
        <begin position="23"/>
        <end position="384"/>
    </location>
</feature>
<evidence type="ECO:0000256" key="2">
    <source>
        <dbReference type="SAM" id="Phobius"/>
    </source>
</evidence>
<dbReference type="AlphaFoldDB" id="A0A7I4Y5X8"/>
<dbReference type="OrthoDB" id="10317647at2759"/>
<feature type="region of interest" description="Disordered" evidence="1">
    <location>
        <begin position="302"/>
        <end position="384"/>
    </location>
</feature>
<feature type="compositionally biased region" description="Basic and acidic residues" evidence="1">
    <location>
        <begin position="211"/>
        <end position="228"/>
    </location>
</feature>
<proteinExistence type="predicted"/>
<organism evidence="4 5">
    <name type="scientific">Haemonchus contortus</name>
    <name type="common">Barber pole worm</name>
    <dbReference type="NCBI Taxonomy" id="6289"/>
    <lineage>
        <taxon>Eukaryota</taxon>
        <taxon>Metazoa</taxon>
        <taxon>Ecdysozoa</taxon>
        <taxon>Nematoda</taxon>
        <taxon>Chromadorea</taxon>
        <taxon>Rhabditida</taxon>
        <taxon>Rhabditina</taxon>
        <taxon>Rhabditomorpha</taxon>
        <taxon>Strongyloidea</taxon>
        <taxon>Trichostrongylidae</taxon>
        <taxon>Haemonchus</taxon>
    </lineage>
</organism>
<protein>
    <submittedName>
        <fullName evidence="5">Protein g1</fullName>
    </submittedName>
</protein>
<evidence type="ECO:0000256" key="1">
    <source>
        <dbReference type="SAM" id="MobiDB-lite"/>
    </source>
</evidence>
<feature type="compositionally biased region" description="Polar residues" evidence="1">
    <location>
        <begin position="374"/>
        <end position="384"/>
    </location>
</feature>
<evidence type="ECO:0000313" key="5">
    <source>
        <dbReference type="WBParaSite" id="HCON_00060130-00001"/>
    </source>
</evidence>
<keyword evidence="2" id="KW-0472">Membrane</keyword>
<evidence type="ECO:0000313" key="4">
    <source>
        <dbReference type="Proteomes" id="UP000025227"/>
    </source>
</evidence>
<feature type="compositionally biased region" description="Polar residues" evidence="1">
    <location>
        <begin position="323"/>
        <end position="337"/>
    </location>
</feature>
<feature type="transmembrane region" description="Helical" evidence="2">
    <location>
        <begin position="261"/>
        <end position="283"/>
    </location>
</feature>
<accession>A0A7I4Y5X8</accession>
<name>A0A7I4Y5X8_HAECO</name>
<keyword evidence="3" id="KW-0732">Signal</keyword>
<dbReference type="OMA" id="HEDNTTH"/>
<reference evidence="5" key="1">
    <citation type="submission" date="2020-12" db="UniProtKB">
        <authorList>
            <consortium name="WormBaseParasite"/>
        </authorList>
    </citation>
    <scope>IDENTIFICATION</scope>
    <source>
        <strain evidence="5">MHco3</strain>
    </source>
</reference>
<keyword evidence="4" id="KW-1185">Reference proteome</keyword>
<keyword evidence="2" id="KW-1133">Transmembrane helix</keyword>
<dbReference type="WBParaSite" id="HCON_00060130-00001">
    <property type="protein sequence ID" value="HCON_00060130-00001"/>
    <property type="gene ID" value="HCON_00060130"/>
</dbReference>